<dbReference type="AlphaFoldDB" id="A0A8T0IDV6"/>
<feature type="chain" id="PRO_5035731702" description="Secreted protein" evidence="1">
    <location>
        <begin position="19"/>
        <end position="97"/>
    </location>
</feature>
<reference evidence="2" key="1">
    <citation type="submission" date="2020-06" db="EMBL/GenBank/DDBJ databases">
        <title>WGS assembly of Ceratodon purpureus strain R40.</title>
        <authorList>
            <person name="Carey S.B."/>
            <person name="Jenkins J."/>
            <person name="Shu S."/>
            <person name="Lovell J.T."/>
            <person name="Sreedasyam A."/>
            <person name="Maumus F."/>
            <person name="Tiley G.P."/>
            <person name="Fernandez-Pozo N."/>
            <person name="Barry K."/>
            <person name="Chen C."/>
            <person name="Wang M."/>
            <person name="Lipzen A."/>
            <person name="Daum C."/>
            <person name="Saski C.A."/>
            <person name="Payton A.C."/>
            <person name="Mcbreen J.C."/>
            <person name="Conrad R.E."/>
            <person name="Kollar L.M."/>
            <person name="Olsson S."/>
            <person name="Huttunen S."/>
            <person name="Landis J.B."/>
            <person name="Wickett N.J."/>
            <person name="Johnson M.G."/>
            <person name="Rensing S.A."/>
            <person name="Grimwood J."/>
            <person name="Schmutz J."/>
            <person name="Mcdaniel S.F."/>
        </authorList>
    </citation>
    <scope>NUCLEOTIDE SEQUENCE</scope>
    <source>
        <strain evidence="2">R40</strain>
    </source>
</reference>
<protein>
    <recommendedName>
        <fullName evidence="4">Secreted protein</fullName>
    </recommendedName>
</protein>
<keyword evidence="1" id="KW-0732">Signal</keyword>
<keyword evidence="3" id="KW-1185">Reference proteome</keyword>
<evidence type="ECO:0000313" key="2">
    <source>
        <dbReference type="EMBL" id="KAG0581924.1"/>
    </source>
</evidence>
<name>A0A8T0IDV6_CERPU</name>
<evidence type="ECO:0000256" key="1">
    <source>
        <dbReference type="SAM" id="SignalP"/>
    </source>
</evidence>
<dbReference type="Proteomes" id="UP000822688">
    <property type="component" value="Chromosome 3"/>
</dbReference>
<feature type="signal peptide" evidence="1">
    <location>
        <begin position="1"/>
        <end position="18"/>
    </location>
</feature>
<organism evidence="2 3">
    <name type="scientific">Ceratodon purpureus</name>
    <name type="common">Fire moss</name>
    <name type="synonym">Dicranum purpureum</name>
    <dbReference type="NCBI Taxonomy" id="3225"/>
    <lineage>
        <taxon>Eukaryota</taxon>
        <taxon>Viridiplantae</taxon>
        <taxon>Streptophyta</taxon>
        <taxon>Embryophyta</taxon>
        <taxon>Bryophyta</taxon>
        <taxon>Bryophytina</taxon>
        <taxon>Bryopsida</taxon>
        <taxon>Dicranidae</taxon>
        <taxon>Pseudoditrichales</taxon>
        <taxon>Ditrichaceae</taxon>
        <taxon>Ceratodon</taxon>
    </lineage>
</organism>
<sequence length="97" mass="10468">MHGIVIASIALLSPSSWTRNVCSSSGLAKAAASVRGLRYLCNHGKASEDSWKLCHWSGFLRRRQDVAVPLRLLHHSGPRHLAVAKSGSQGCSEIALH</sequence>
<accession>A0A8T0IDV6</accession>
<evidence type="ECO:0008006" key="4">
    <source>
        <dbReference type="Google" id="ProtNLM"/>
    </source>
</evidence>
<evidence type="ECO:0000313" key="3">
    <source>
        <dbReference type="Proteomes" id="UP000822688"/>
    </source>
</evidence>
<dbReference type="EMBL" id="CM026423">
    <property type="protein sequence ID" value="KAG0581924.1"/>
    <property type="molecule type" value="Genomic_DNA"/>
</dbReference>
<proteinExistence type="predicted"/>
<gene>
    <name evidence="2" type="ORF">KC19_3G020600</name>
</gene>
<comment type="caution">
    <text evidence="2">The sequence shown here is derived from an EMBL/GenBank/DDBJ whole genome shotgun (WGS) entry which is preliminary data.</text>
</comment>